<proteinExistence type="predicted"/>
<dbReference type="PROSITE" id="PS50994">
    <property type="entry name" value="INTEGRASE"/>
    <property type="match status" value="1"/>
</dbReference>
<dbReference type="AlphaFoldDB" id="A0A4R2N513"/>
<dbReference type="PANTHER" id="PTHR46889:SF4">
    <property type="entry name" value="TRANSPOSASE INSO FOR INSERTION SEQUENCE ELEMENT IS911B-RELATED"/>
    <property type="match status" value="1"/>
</dbReference>
<evidence type="ECO:0000313" key="2">
    <source>
        <dbReference type="EMBL" id="TCP15932.1"/>
    </source>
</evidence>
<dbReference type="Pfam" id="PF00665">
    <property type="entry name" value="rve"/>
    <property type="match status" value="1"/>
</dbReference>
<dbReference type="PANTHER" id="PTHR46889">
    <property type="entry name" value="TRANSPOSASE INSF FOR INSERTION SEQUENCE IS3B-RELATED"/>
    <property type="match status" value="1"/>
</dbReference>
<dbReference type="GO" id="GO:0015074">
    <property type="term" value="P:DNA integration"/>
    <property type="evidence" value="ECO:0007669"/>
    <property type="project" value="InterPro"/>
</dbReference>
<accession>A0A4R2N513</accession>
<sequence>MASAPCPLDHVKRQFKASRPNELWVSDFTYVSTWQGWLYVAFVVDVYARRIVGWRVSRSMQTDFVLDALEQALYERQPAANAFTHLPIPVYVA</sequence>
<evidence type="ECO:0000259" key="1">
    <source>
        <dbReference type="PROSITE" id="PS50994"/>
    </source>
</evidence>
<dbReference type="SUPFAM" id="SSF53098">
    <property type="entry name" value="Ribonuclease H-like"/>
    <property type="match status" value="1"/>
</dbReference>
<dbReference type="InterPro" id="IPR036397">
    <property type="entry name" value="RNaseH_sf"/>
</dbReference>
<gene>
    <name evidence="2" type="ORF">EV674_1223</name>
</gene>
<organism evidence="2 3">
    <name type="scientific">Simplicispira metamorpha</name>
    <dbReference type="NCBI Taxonomy" id="80881"/>
    <lineage>
        <taxon>Bacteria</taxon>
        <taxon>Pseudomonadati</taxon>
        <taxon>Pseudomonadota</taxon>
        <taxon>Betaproteobacteria</taxon>
        <taxon>Burkholderiales</taxon>
        <taxon>Comamonadaceae</taxon>
        <taxon>Simplicispira</taxon>
    </lineage>
</organism>
<comment type="caution">
    <text evidence="2">The sequence shown here is derived from an EMBL/GenBank/DDBJ whole genome shotgun (WGS) entry which is preliminary data.</text>
</comment>
<dbReference type="InterPro" id="IPR050900">
    <property type="entry name" value="Transposase_IS3/IS150/IS904"/>
</dbReference>
<reference evidence="2 3" key="1">
    <citation type="submission" date="2019-03" db="EMBL/GenBank/DDBJ databases">
        <title>Genomic Encyclopedia of Type Strains, Phase IV (KMG-IV): sequencing the most valuable type-strain genomes for metagenomic binning, comparative biology and taxonomic classification.</title>
        <authorList>
            <person name="Goeker M."/>
        </authorList>
    </citation>
    <scope>NUCLEOTIDE SEQUENCE [LARGE SCALE GENOMIC DNA]</scope>
    <source>
        <strain evidence="2 3">DSM 1837</strain>
    </source>
</reference>
<name>A0A4R2N513_9BURK</name>
<keyword evidence="3" id="KW-1185">Reference proteome</keyword>
<dbReference type="InterPro" id="IPR012337">
    <property type="entry name" value="RNaseH-like_sf"/>
</dbReference>
<evidence type="ECO:0000313" key="3">
    <source>
        <dbReference type="Proteomes" id="UP000295182"/>
    </source>
</evidence>
<dbReference type="GO" id="GO:0003676">
    <property type="term" value="F:nucleic acid binding"/>
    <property type="evidence" value="ECO:0007669"/>
    <property type="project" value="InterPro"/>
</dbReference>
<feature type="domain" description="Integrase catalytic" evidence="1">
    <location>
        <begin position="16"/>
        <end position="93"/>
    </location>
</feature>
<dbReference type="EMBL" id="SLXH01000022">
    <property type="protein sequence ID" value="TCP15932.1"/>
    <property type="molecule type" value="Genomic_DNA"/>
</dbReference>
<dbReference type="Proteomes" id="UP000295182">
    <property type="component" value="Unassembled WGS sequence"/>
</dbReference>
<dbReference type="Gene3D" id="3.30.420.10">
    <property type="entry name" value="Ribonuclease H-like superfamily/Ribonuclease H"/>
    <property type="match status" value="1"/>
</dbReference>
<dbReference type="InterPro" id="IPR001584">
    <property type="entry name" value="Integrase_cat-core"/>
</dbReference>
<protein>
    <submittedName>
        <fullName evidence="2">Integrase-like protein</fullName>
    </submittedName>
</protein>